<sequence>MLHYYERTILEEWVEKFYIMNNIRTPSDLSIENISALLGIGVTFAPGVSDEVMFDEEYTHIFINSHYSPEHRWEVFCHELCHPLRHMGNQGNLPNEFRKLQEMEANAFQFYAAIPFFMIRKIRIPEHENEMIELLAREFGVTHRFAKKRLEQIQRRISHGRVHQEIAKSISGQKQS</sequence>
<dbReference type="Gene3D" id="1.10.10.2910">
    <property type="match status" value="1"/>
</dbReference>
<proteinExistence type="predicted"/>
<evidence type="ECO:0000313" key="3">
    <source>
        <dbReference type="Proteomes" id="UP000051063"/>
    </source>
</evidence>
<reference evidence="2 3" key="1">
    <citation type="submission" date="2015-09" db="EMBL/GenBank/DDBJ databases">
        <title>Genome sequencing project for genomic taxonomy and phylogenomics of Bacillus-like bacteria.</title>
        <authorList>
            <person name="Liu B."/>
            <person name="Wang J."/>
            <person name="Zhu Y."/>
            <person name="Liu G."/>
            <person name="Chen Q."/>
            <person name="Chen Z."/>
            <person name="Lan J."/>
            <person name="Che J."/>
            <person name="Ge C."/>
            <person name="Shi H."/>
            <person name="Pan Z."/>
            <person name="Liu X."/>
        </authorList>
    </citation>
    <scope>NUCLEOTIDE SEQUENCE [LARGE SCALE GENOMIC DNA]</scope>
    <source>
        <strain evidence="2 3">DSM 8552</strain>
    </source>
</reference>
<organism evidence="2 3">
    <name type="scientific">Brevibacillus choshinensis</name>
    <dbReference type="NCBI Taxonomy" id="54911"/>
    <lineage>
        <taxon>Bacteria</taxon>
        <taxon>Bacillati</taxon>
        <taxon>Bacillota</taxon>
        <taxon>Bacilli</taxon>
        <taxon>Bacillales</taxon>
        <taxon>Paenibacillaceae</taxon>
        <taxon>Brevibacillus</taxon>
    </lineage>
</organism>
<comment type="caution">
    <text evidence="2">The sequence shown here is derived from an EMBL/GenBank/DDBJ whole genome shotgun (WGS) entry which is preliminary data.</text>
</comment>
<keyword evidence="3" id="KW-1185">Reference proteome</keyword>
<evidence type="ECO:0000259" key="1">
    <source>
        <dbReference type="Pfam" id="PF06114"/>
    </source>
</evidence>
<protein>
    <recommendedName>
        <fullName evidence="1">IrrE N-terminal-like domain-containing protein</fullName>
    </recommendedName>
</protein>
<dbReference type="RefSeq" id="WP_055746485.1">
    <property type="nucleotide sequence ID" value="NZ_LJJB01000013.1"/>
</dbReference>
<name>A0ABR5N0E5_BRECH</name>
<feature type="domain" description="IrrE N-terminal-like" evidence="1">
    <location>
        <begin position="49"/>
        <end position="151"/>
    </location>
</feature>
<dbReference type="Proteomes" id="UP000051063">
    <property type="component" value="Unassembled WGS sequence"/>
</dbReference>
<evidence type="ECO:0000313" key="2">
    <source>
        <dbReference type="EMBL" id="KQL43913.1"/>
    </source>
</evidence>
<gene>
    <name evidence="2" type="ORF">AN963_20865</name>
</gene>
<accession>A0ABR5N0E5</accession>
<dbReference type="EMBL" id="LJJB01000013">
    <property type="protein sequence ID" value="KQL43913.1"/>
    <property type="molecule type" value="Genomic_DNA"/>
</dbReference>
<dbReference type="InterPro" id="IPR010359">
    <property type="entry name" value="IrrE_HExxH"/>
</dbReference>
<dbReference type="Pfam" id="PF06114">
    <property type="entry name" value="Peptidase_M78"/>
    <property type="match status" value="1"/>
</dbReference>